<dbReference type="GO" id="GO:0051607">
    <property type="term" value="P:defense response to virus"/>
    <property type="evidence" value="ECO:0007669"/>
    <property type="project" value="UniProtKB-KW"/>
</dbReference>
<dbReference type="InterPro" id="IPR013422">
    <property type="entry name" value="CRISPR-assoc_prot_Cas5_N"/>
</dbReference>
<accession>A0A6J7F2A9</accession>
<gene>
    <name evidence="2" type="ORF">UFOPK3402_02072</name>
</gene>
<dbReference type="NCBIfam" id="TIGR01876">
    <property type="entry name" value="cas_Cas5d"/>
    <property type="match status" value="1"/>
</dbReference>
<dbReference type="Pfam" id="PF09704">
    <property type="entry name" value="Cas_Cas5d"/>
    <property type="match status" value="1"/>
</dbReference>
<dbReference type="GO" id="GO:0004519">
    <property type="term" value="F:endonuclease activity"/>
    <property type="evidence" value="ECO:0007669"/>
    <property type="project" value="InterPro"/>
</dbReference>
<dbReference type="InterPro" id="IPR010155">
    <property type="entry name" value="CRISPR-assoc_prot_Cas5d"/>
</dbReference>
<organism evidence="2">
    <name type="scientific">freshwater metagenome</name>
    <dbReference type="NCBI Taxonomy" id="449393"/>
    <lineage>
        <taxon>unclassified sequences</taxon>
        <taxon>metagenomes</taxon>
        <taxon>ecological metagenomes</taxon>
    </lineage>
</organism>
<keyword evidence="1" id="KW-0051">Antiviral defense</keyword>
<dbReference type="PIRSF" id="PIRSF029950">
    <property type="entry name" value="Cas_CT1134"/>
    <property type="match status" value="1"/>
</dbReference>
<sequence length="237" mass="26566">MSADPRSSHHDWTGLVPPATFGFPPLRVIVQADTACFTRAEFPSERVSYSVPTPTALAGTLSSVFWKPQFRWVIESVDVLRPIRWMTQQRNEVGDVQSLAKAASGARYDVEDMRVQRQTMMLRDVAYRIHASIWQHPDAEGTPAKWRDQFNRRVARGAYFRPPYLGMREHVADVLPDDPVLRPIASSQDLGLVLHTIAYDEATGAESYDWFHARLEHGSVAVPRRGASLADTIAGAP</sequence>
<evidence type="ECO:0000256" key="1">
    <source>
        <dbReference type="ARBA" id="ARBA00023118"/>
    </source>
</evidence>
<reference evidence="2" key="1">
    <citation type="submission" date="2020-05" db="EMBL/GenBank/DDBJ databases">
        <authorList>
            <person name="Chiriac C."/>
            <person name="Salcher M."/>
            <person name="Ghai R."/>
            <person name="Kavagutti S V."/>
        </authorList>
    </citation>
    <scope>NUCLEOTIDE SEQUENCE</scope>
</reference>
<protein>
    <submittedName>
        <fullName evidence="2">Unannotated protein</fullName>
    </submittedName>
</protein>
<evidence type="ECO:0000313" key="2">
    <source>
        <dbReference type="EMBL" id="CAB4887655.1"/>
    </source>
</evidence>
<dbReference type="InterPro" id="IPR021124">
    <property type="entry name" value="CRISPR-assoc_prot_Cas5"/>
</dbReference>
<dbReference type="Gene3D" id="3.30.70.2660">
    <property type="match status" value="1"/>
</dbReference>
<dbReference type="EMBL" id="CAFBLS010000355">
    <property type="protein sequence ID" value="CAB4887655.1"/>
    <property type="molecule type" value="Genomic_DNA"/>
</dbReference>
<name>A0A6J7F2A9_9ZZZZ</name>
<dbReference type="NCBIfam" id="TIGR02593">
    <property type="entry name" value="CRISPR_cas5"/>
    <property type="match status" value="1"/>
</dbReference>
<proteinExistence type="predicted"/>
<dbReference type="AlphaFoldDB" id="A0A6J7F2A9"/>
<dbReference type="GO" id="GO:0043571">
    <property type="term" value="P:maintenance of CRISPR repeat elements"/>
    <property type="evidence" value="ECO:0007669"/>
    <property type="project" value="InterPro"/>
</dbReference>